<dbReference type="Proteomes" id="UP000887565">
    <property type="component" value="Unplaced"/>
</dbReference>
<feature type="compositionally biased region" description="Basic and acidic residues" evidence="1">
    <location>
        <begin position="190"/>
        <end position="205"/>
    </location>
</feature>
<keyword evidence="2" id="KW-1185">Reference proteome</keyword>
<evidence type="ECO:0000256" key="1">
    <source>
        <dbReference type="SAM" id="MobiDB-lite"/>
    </source>
</evidence>
<accession>A0A915K9W6</accession>
<reference evidence="3" key="1">
    <citation type="submission" date="2022-11" db="UniProtKB">
        <authorList>
            <consortium name="WormBaseParasite"/>
        </authorList>
    </citation>
    <scope>IDENTIFICATION</scope>
</reference>
<proteinExistence type="predicted"/>
<organism evidence="2 3">
    <name type="scientific">Romanomermis culicivorax</name>
    <name type="common">Nematode worm</name>
    <dbReference type="NCBI Taxonomy" id="13658"/>
    <lineage>
        <taxon>Eukaryota</taxon>
        <taxon>Metazoa</taxon>
        <taxon>Ecdysozoa</taxon>
        <taxon>Nematoda</taxon>
        <taxon>Enoplea</taxon>
        <taxon>Dorylaimia</taxon>
        <taxon>Mermithida</taxon>
        <taxon>Mermithoidea</taxon>
        <taxon>Mermithidae</taxon>
        <taxon>Romanomermis</taxon>
    </lineage>
</organism>
<evidence type="ECO:0000313" key="2">
    <source>
        <dbReference type="Proteomes" id="UP000887565"/>
    </source>
</evidence>
<sequence>MTVAFVAATAHDRRELNVNVKLTVGRKVNASIPVGYSETERKKIIDFLKHKNDGCEKISAFLKHKIDGFEKIDRQGKNHFFGHYVFTIVLLARRRFRVERIVHGRRVLAVAAGEAGFTSALVAVQFVGATGAVLAQVLAAIVDVFRTIRALEAGGARTPAQRKGLGNMKKKPKIKKKVEIKNYKNKKSKKNEQLRKKYEKNKYKN</sequence>
<name>A0A915K9W6_ROMCU</name>
<evidence type="ECO:0000313" key="3">
    <source>
        <dbReference type="WBParaSite" id="nRc.2.0.1.t35553-RA"/>
    </source>
</evidence>
<dbReference type="AlphaFoldDB" id="A0A915K9W6"/>
<protein>
    <submittedName>
        <fullName evidence="3">Uncharacterized protein</fullName>
    </submittedName>
</protein>
<dbReference type="WBParaSite" id="nRc.2.0.1.t35553-RA">
    <property type="protein sequence ID" value="nRc.2.0.1.t35553-RA"/>
    <property type="gene ID" value="nRc.2.0.1.g35553"/>
</dbReference>
<feature type="region of interest" description="Disordered" evidence="1">
    <location>
        <begin position="159"/>
        <end position="205"/>
    </location>
</feature>